<evidence type="ECO:0000256" key="1">
    <source>
        <dbReference type="SAM" id="MobiDB-lite"/>
    </source>
</evidence>
<keyword evidence="3" id="KW-1185">Reference proteome</keyword>
<comment type="caution">
    <text evidence="2">The sequence shown here is derived from an EMBL/GenBank/DDBJ whole genome shotgun (WGS) entry which is preliminary data.</text>
</comment>
<organism evidence="2 3">
    <name type="scientific">Scytalidium lignicola</name>
    <name type="common">Hyphomycete</name>
    <dbReference type="NCBI Taxonomy" id="5539"/>
    <lineage>
        <taxon>Eukaryota</taxon>
        <taxon>Fungi</taxon>
        <taxon>Dikarya</taxon>
        <taxon>Ascomycota</taxon>
        <taxon>Pezizomycotina</taxon>
        <taxon>Leotiomycetes</taxon>
        <taxon>Leotiomycetes incertae sedis</taxon>
        <taxon>Scytalidium</taxon>
    </lineage>
</organism>
<dbReference type="AlphaFoldDB" id="A0A3E2HI92"/>
<feature type="compositionally biased region" description="Basic and acidic residues" evidence="1">
    <location>
        <begin position="54"/>
        <end position="63"/>
    </location>
</feature>
<reference evidence="2 3" key="1">
    <citation type="submission" date="2018-05" db="EMBL/GenBank/DDBJ databases">
        <title>Draft genome sequence of Scytalidium lignicola DSM 105466, a ubiquitous saprotrophic fungus.</title>
        <authorList>
            <person name="Buettner E."/>
            <person name="Gebauer A.M."/>
            <person name="Hofrichter M."/>
            <person name="Liers C."/>
            <person name="Kellner H."/>
        </authorList>
    </citation>
    <scope>NUCLEOTIDE SEQUENCE [LARGE SCALE GENOMIC DNA]</scope>
    <source>
        <strain evidence="2 3">DSM 105466</strain>
    </source>
</reference>
<evidence type="ECO:0000313" key="2">
    <source>
        <dbReference type="EMBL" id="RFU32863.1"/>
    </source>
</evidence>
<sequence length="74" mass="7949">MSTGIFGGCWWGAYSAAKKAWFRLVPRDIEPTAATARTIKLIYLKLLPVESADEQSRGIDRSRGPTAAPATPAG</sequence>
<dbReference type="EMBL" id="NCSJ02000046">
    <property type="protein sequence ID" value="RFU32863.1"/>
    <property type="molecule type" value="Genomic_DNA"/>
</dbReference>
<protein>
    <submittedName>
        <fullName evidence="2">Uncharacterized protein</fullName>
    </submittedName>
</protein>
<feature type="compositionally biased region" description="Low complexity" evidence="1">
    <location>
        <begin position="65"/>
        <end position="74"/>
    </location>
</feature>
<proteinExistence type="predicted"/>
<name>A0A3E2HI92_SCYLI</name>
<gene>
    <name evidence="2" type="ORF">B7463_g3434</name>
</gene>
<feature type="region of interest" description="Disordered" evidence="1">
    <location>
        <begin position="51"/>
        <end position="74"/>
    </location>
</feature>
<feature type="non-terminal residue" evidence="2">
    <location>
        <position position="74"/>
    </location>
</feature>
<accession>A0A3E2HI92</accession>
<feature type="non-terminal residue" evidence="2">
    <location>
        <position position="1"/>
    </location>
</feature>
<evidence type="ECO:0000313" key="3">
    <source>
        <dbReference type="Proteomes" id="UP000258309"/>
    </source>
</evidence>
<dbReference type="Proteomes" id="UP000258309">
    <property type="component" value="Unassembled WGS sequence"/>
</dbReference>